<evidence type="ECO:0000256" key="1">
    <source>
        <dbReference type="SAM" id="MobiDB-lite"/>
    </source>
</evidence>
<keyword evidence="3" id="KW-1185">Reference proteome</keyword>
<sequence length="329" mass="37104">MASLSGDSAVEEELKSACSLLQIPILGRSVSPVEASERCLKEVIARGMEMGLHLRRSTATRKLSLRCFDAAQLNIVCQRRSTTGKIDWLTVVGIYERAMKLWLFSELSITPSEYTQLRRNIWHTLDLPGAKSRMGPRHEWWGVFWDVTQQYLSDVQKIPHTGNADPSNDSSVPPGRREIWGRYSQLLRTMKMERETVLQAESRGKEQAVLRQAVLEEAGQATLHRGMRPGWFEGAIGEALVTLRQPALSQQQQLVDALRSEMKADMSVMNEKVTGIQQSIEELKSILLGSGRQDTLPTTVDTGKRTMQETQAPEQTQRRSTRARSSQKE</sequence>
<feature type="region of interest" description="Disordered" evidence="1">
    <location>
        <begin position="158"/>
        <end position="177"/>
    </location>
</feature>
<evidence type="ECO:0000313" key="2">
    <source>
        <dbReference type="EMBL" id="EDQ90978.1"/>
    </source>
</evidence>
<reference evidence="2 3" key="1">
    <citation type="journal article" date="2008" name="Nature">
        <title>The genome of the choanoflagellate Monosiga brevicollis and the origin of metazoans.</title>
        <authorList>
            <consortium name="JGI Sequencing"/>
            <person name="King N."/>
            <person name="Westbrook M.J."/>
            <person name="Young S.L."/>
            <person name="Kuo A."/>
            <person name="Abedin M."/>
            <person name="Chapman J."/>
            <person name="Fairclough S."/>
            <person name="Hellsten U."/>
            <person name="Isogai Y."/>
            <person name="Letunic I."/>
            <person name="Marr M."/>
            <person name="Pincus D."/>
            <person name="Putnam N."/>
            <person name="Rokas A."/>
            <person name="Wright K.J."/>
            <person name="Zuzow R."/>
            <person name="Dirks W."/>
            <person name="Good M."/>
            <person name="Goodstein D."/>
            <person name="Lemons D."/>
            <person name="Li W."/>
            <person name="Lyons J.B."/>
            <person name="Morris A."/>
            <person name="Nichols S."/>
            <person name="Richter D.J."/>
            <person name="Salamov A."/>
            <person name="Bork P."/>
            <person name="Lim W.A."/>
            <person name="Manning G."/>
            <person name="Miller W.T."/>
            <person name="McGinnis W."/>
            <person name="Shapiro H."/>
            <person name="Tjian R."/>
            <person name="Grigoriev I.V."/>
            <person name="Rokhsar D."/>
        </authorList>
    </citation>
    <scope>NUCLEOTIDE SEQUENCE [LARGE SCALE GENOMIC DNA]</scope>
    <source>
        <strain evidence="3">MX1 / ATCC 50154</strain>
    </source>
</reference>
<protein>
    <submittedName>
        <fullName evidence="2">Uncharacterized protein</fullName>
    </submittedName>
</protein>
<feature type="compositionally biased region" description="Polar residues" evidence="1">
    <location>
        <begin position="292"/>
        <end position="301"/>
    </location>
</feature>
<dbReference type="GeneID" id="5889329"/>
<organism evidence="2 3">
    <name type="scientific">Monosiga brevicollis</name>
    <name type="common">Choanoflagellate</name>
    <dbReference type="NCBI Taxonomy" id="81824"/>
    <lineage>
        <taxon>Eukaryota</taxon>
        <taxon>Choanoflagellata</taxon>
        <taxon>Craspedida</taxon>
        <taxon>Salpingoecidae</taxon>
        <taxon>Monosiga</taxon>
    </lineage>
</organism>
<dbReference type="InParanoid" id="A9UUW3"/>
<proteinExistence type="predicted"/>
<feature type="region of interest" description="Disordered" evidence="1">
    <location>
        <begin position="292"/>
        <end position="329"/>
    </location>
</feature>
<gene>
    <name evidence="2" type="ORF">MONBRDRAFT_23807</name>
</gene>
<name>A9UUW3_MONBE</name>
<dbReference type="RefSeq" id="XP_001744275.1">
    <property type="nucleotide sequence ID" value="XM_001744223.1"/>
</dbReference>
<dbReference type="Proteomes" id="UP000001357">
    <property type="component" value="Unassembled WGS sequence"/>
</dbReference>
<dbReference type="KEGG" id="mbr:MONBRDRAFT_23807"/>
<dbReference type="AlphaFoldDB" id="A9UUW3"/>
<evidence type="ECO:0000313" key="3">
    <source>
        <dbReference type="Proteomes" id="UP000001357"/>
    </source>
</evidence>
<accession>A9UUW3</accession>
<dbReference type="EMBL" id="CH991546">
    <property type="protein sequence ID" value="EDQ90978.1"/>
    <property type="molecule type" value="Genomic_DNA"/>
</dbReference>